<dbReference type="GO" id="GO:0005615">
    <property type="term" value="C:extracellular space"/>
    <property type="evidence" value="ECO:0007669"/>
    <property type="project" value="TreeGrafter"/>
</dbReference>
<evidence type="ECO:0000256" key="2">
    <source>
        <dbReference type="ARBA" id="ARBA00023157"/>
    </source>
</evidence>
<accession>A0A8J1XXI9</accession>
<dbReference type="InterPro" id="IPR000001">
    <property type="entry name" value="Kringle"/>
</dbReference>
<protein>
    <recommendedName>
        <fullName evidence="4">Kringle domain-containing protein</fullName>
    </recommendedName>
</protein>
<dbReference type="SMART" id="SM00130">
    <property type="entry name" value="KR"/>
    <property type="match status" value="2"/>
</dbReference>
<evidence type="ECO:0000313" key="6">
    <source>
        <dbReference type="Proteomes" id="UP000749559"/>
    </source>
</evidence>
<feature type="non-terminal residue" evidence="5">
    <location>
        <position position="1"/>
    </location>
</feature>
<dbReference type="EMBL" id="CAIIXF020000008">
    <property type="protein sequence ID" value="CAH1791205.1"/>
    <property type="molecule type" value="Genomic_DNA"/>
</dbReference>
<name>A0A8J1XXI9_OWEFU</name>
<dbReference type="Pfam" id="PF00051">
    <property type="entry name" value="Kringle"/>
    <property type="match status" value="2"/>
</dbReference>
<dbReference type="InterPro" id="IPR050759">
    <property type="entry name" value="Serine_protease_kringle"/>
</dbReference>
<dbReference type="Proteomes" id="UP000749559">
    <property type="component" value="Unassembled WGS sequence"/>
</dbReference>
<dbReference type="PRINTS" id="PR00018">
    <property type="entry name" value="KRINGLE"/>
</dbReference>
<feature type="domain" description="Kringle" evidence="4">
    <location>
        <begin position="107"/>
        <end position="182"/>
    </location>
</feature>
<evidence type="ECO:0000256" key="1">
    <source>
        <dbReference type="ARBA" id="ARBA00022572"/>
    </source>
</evidence>
<dbReference type="InterPro" id="IPR038178">
    <property type="entry name" value="Kringle_sf"/>
</dbReference>
<comment type="caution">
    <text evidence="3">Lacks conserved residue(s) required for the propagation of feature annotation.</text>
</comment>
<proteinExistence type="predicted"/>
<dbReference type="AlphaFoldDB" id="A0A8J1XXI9"/>
<dbReference type="GO" id="GO:0005102">
    <property type="term" value="F:signaling receptor binding"/>
    <property type="evidence" value="ECO:0007669"/>
    <property type="project" value="TreeGrafter"/>
</dbReference>
<sequence length="234" mass="26432">ARNCKTTSMAQDYVGTKNITSKGNTCKRWDNQTSILPHHYSREFSDETVEDAANYCRNPNSASGGPWCYTTKEYDWEYCEIPYCSEDMPLIVNMTLADVNCRTTSLGQEYVGTKSTTLYGNACQRWDSRIVKLPSLNPASFPDETLADAANYCRNIDSSPRGPWCYTNNNYGGVEYCDIPYCNEDMTNSTLTAALCKITSMGREYIGTKSTTSKGNTCQRWDSLKFPYQNPDNF</sequence>
<comment type="caution">
    <text evidence="5">The sequence shown here is derived from an EMBL/GenBank/DDBJ whole genome shotgun (WGS) entry which is preliminary data.</text>
</comment>
<feature type="non-terminal residue" evidence="5">
    <location>
        <position position="234"/>
    </location>
</feature>
<organism evidence="5 6">
    <name type="scientific">Owenia fusiformis</name>
    <name type="common">Polychaete worm</name>
    <dbReference type="NCBI Taxonomy" id="6347"/>
    <lineage>
        <taxon>Eukaryota</taxon>
        <taxon>Metazoa</taxon>
        <taxon>Spiralia</taxon>
        <taxon>Lophotrochozoa</taxon>
        <taxon>Annelida</taxon>
        <taxon>Polychaeta</taxon>
        <taxon>Sedentaria</taxon>
        <taxon>Canalipalpata</taxon>
        <taxon>Sabellida</taxon>
        <taxon>Oweniida</taxon>
        <taxon>Oweniidae</taxon>
        <taxon>Owenia</taxon>
    </lineage>
</organism>
<keyword evidence="2 3" id="KW-1015">Disulfide bond</keyword>
<gene>
    <name evidence="5" type="ORF">OFUS_LOCUS16318</name>
</gene>
<evidence type="ECO:0000259" key="4">
    <source>
        <dbReference type="PROSITE" id="PS50070"/>
    </source>
</evidence>
<dbReference type="InterPro" id="IPR018056">
    <property type="entry name" value="Kringle_CS"/>
</dbReference>
<feature type="disulfide bond" evidence="3">
    <location>
        <begin position="56"/>
        <end position="79"/>
    </location>
</feature>
<dbReference type="Gene3D" id="2.40.20.10">
    <property type="entry name" value="Plasminogen Kringle 4"/>
    <property type="match status" value="3"/>
</dbReference>
<keyword evidence="1 3" id="KW-0420">Kringle</keyword>
<dbReference type="GO" id="GO:0004175">
    <property type="term" value="F:endopeptidase activity"/>
    <property type="evidence" value="ECO:0007669"/>
    <property type="project" value="TreeGrafter"/>
</dbReference>
<dbReference type="PROSITE" id="PS50070">
    <property type="entry name" value="KRINGLE_2"/>
    <property type="match status" value="2"/>
</dbReference>
<dbReference type="CDD" id="cd00108">
    <property type="entry name" value="KR"/>
    <property type="match status" value="1"/>
</dbReference>
<dbReference type="PANTHER" id="PTHR24261:SF7">
    <property type="entry name" value="KRINGLE DOMAIN-CONTAINING PROTEIN"/>
    <property type="match status" value="1"/>
</dbReference>
<reference evidence="5" key="1">
    <citation type="submission" date="2022-03" db="EMBL/GenBank/DDBJ databases">
        <authorList>
            <person name="Martin C."/>
        </authorList>
    </citation>
    <scope>NUCLEOTIDE SEQUENCE</scope>
</reference>
<feature type="domain" description="Kringle" evidence="4">
    <location>
        <begin position="11"/>
        <end position="84"/>
    </location>
</feature>
<dbReference type="SUPFAM" id="SSF57440">
    <property type="entry name" value="Kringle-like"/>
    <property type="match status" value="3"/>
</dbReference>
<dbReference type="PROSITE" id="PS00021">
    <property type="entry name" value="KRINGLE_1"/>
    <property type="match status" value="2"/>
</dbReference>
<keyword evidence="6" id="KW-1185">Reference proteome</keyword>
<dbReference type="OrthoDB" id="5917794at2759"/>
<evidence type="ECO:0000256" key="3">
    <source>
        <dbReference type="PROSITE-ProRule" id="PRU00121"/>
    </source>
</evidence>
<dbReference type="PANTHER" id="PTHR24261">
    <property type="entry name" value="PLASMINOGEN-RELATED"/>
    <property type="match status" value="1"/>
</dbReference>
<dbReference type="InterPro" id="IPR013806">
    <property type="entry name" value="Kringle-like"/>
</dbReference>
<evidence type="ECO:0000313" key="5">
    <source>
        <dbReference type="EMBL" id="CAH1791205.1"/>
    </source>
</evidence>